<dbReference type="AlphaFoldDB" id="A0A5B7KDB6"/>
<name>A0A5B7KDB6_PORTR</name>
<gene>
    <name evidence="1" type="ORF">E2C01_100429</name>
</gene>
<comment type="caution">
    <text evidence="1">The sequence shown here is derived from an EMBL/GenBank/DDBJ whole genome shotgun (WGS) entry which is preliminary data.</text>
</comment>
<protein>
    <submittedName>
        <fullName evidence="1">Uncharacterized protein</fullName>
    </submittedName>
</protein>
<evidence type="ECO:0000313" key="1">
    <source>
        <dbReference type="EMBL" id="MPD04724.1"/>
    </source>
</evidence>
<reference evidence="1 2" key="1">
    <citation type="submission" date="2019-05" db="EMBL/GenBank/DDBJ databases">
        <title>Another draft genome of Portunus trituberculatus and its Hox gene families provides insights of decapod evolution.</title>
        <authorList>
            <person name="Jeong J.-H."/>
            <person name="Song I."/>
            <person name="Kim S."/>
            <person name="Choi T."/>
            <person name="Kim D."/>
            <person name="Ryu S."/>
            <person name="Kim W."/>
        </authorList>
    </citation>
    <scope>NUCLEOTIDE SEQUENCE [LARGE SCALE GENOMIC DNA]</scope>
    <source>
        <tissue evidence="1">Muscle</tissue>
    </source>
</reference>
<dbReference type="EMBL" id="VSRR010142439">
    <property type="protein sequence ID" value="MPD04724.1"/>
    <property type="molecule type" value="Genomic_DNA"/>
</dbReference>
<evidence type="ECO:0000313" key="2">
    <source>
        <dbReference type="Proteomes" id="UP000324222"/>
    </source>
</evidence>
<dbReference type="Proteomes" id="UP000324222">
    <property type="component" value="Unassembled WGS sequence"/>
</dbReference>
<organism evidence="1 2">
    <name type="scientific">Portunus trituberculatus</name>
    <name type="common">Swimming crab</name>
    <name type="synonym">Neptunus trituberculatus</name>
    <dbReference type="NCBI Taxonomy" id="210409"/>
    <lineage>
        <taxon>Eukaryota</taxon>
        <taxon>Metazoa</taxon>
        <taxon>Ecdysozoa</taxon>
        <taxon>Arthropoda</taxon>
        <taxon>Crustacea</taxon>
        <taxon>Multicrustacea</taxon>
        <taxon>Malacostraca</taxon>
        <taxon>Eumalacostraca</taxon>
        <taxon>Eucarida</taxon>
        <taxon>Decapoda</taxon>
        <taxon>Pleocyemata</taxon>
        <taxon>Brachyura</taxon>
        <taxon>Eubrachyura</taxon>
        <taxon>Portunoidea</taxon>
        <taxon>Portunidae</taxon>
        <taxon>Portuninae</taxon>
        <taxon>Portunus</taxon>
    </lineage>
</organism>
<sequence>MAKSECGDLSTLPQRMVDPLLMGALTGRGPDCRAPLPLGPGECEGEGVGSPPARFHPVTALKATPRQDSKMCEGMSPENTTLFNFILAKGLRCVVAAACSWLARSCAPHLPGLL</sequence>
<accession>A0A5B7KDB6</accession>
<proteinExistence type="predicted"/>
<keyword evidence="2" id="KW-1185">Reference proteome</keyword>